<protein>
    <submittedName>
        <fullName evidence="4">Uncharacterized protein</fullName>
    </submittedName>
</protein>
<dbReference type="PANTHER" id="PTHR45947">
    <property type="entry name" value="SULFOQUINOVOSYL TRANSFERASE SQD2"/>
    <property type="match status" value="1"/>
</dbReference>
<organism evidence="4 5">
    <name type="scientific">Chondrus crispus</name>
    <name type="common">Carrageen Irish moss</name>
    <name type="synonym">Polymorpha crispa</name>
    <dbReference type="NCBI Taxonomy" id="2769"/>
    <lineage>
        <taxon>Eukaryota</taxon>
        <taxon>Rhodophyta</taxon>
        <taxon>Florideophyceae</taxon>
        <taxon>Rhodymeniophycidae</taxon>
        <taxon>Gigartinales</taxon>
        <taxon>Gigartinaceae</taxon>
        <taxon>Chondrus</taxon>
    </lineage>
</organism>
<dbReference type="InterPro" id="IPR028098">
    <property type="entry name" value="Glyco_trans_4-like_N"/>
</dbReference>
<dbReference type="Proteomes" id="UP000012073">
    <property type="component" value="Unassembled WGS sequence"/>
</dbReference>
<dbReference type="GeneID" id="17322864"/>
<dbReference type="Gramene" id="CDF35291">
    <property type="protein sequence ID" value="CDF35291"/>
    <property type="gene ID" value="CHC_T00003861001"/>
</dbReference>
<dbReference type="InterPro" id="IPR001296">
    <property type="entry name" value="Glyco_trans_1"/>
</dbReference>
<evidence type="ECO:0000313" key="4">
    <source>
        <dbReference type="EMBL" id="CDF35291.1"/>
    </source>
</evidence>
<keyword evidence="1" id="KW-0328">Glycosyltransferase</keyword>
<dbReference type="PhylomeDB" id="R7QCY1"/>
<dbReference type="STRING" id="2769.R7QCY1"/>
<dbReference type="Pfam" id="PF13439">
    <property type="entry name" value="Glyco_transf_4"/>
    <property type="match status" value="1"/>
</dbReference>
<reference evidence="5" key="1">
    <citation type="journal article" date="2013" name="Proc. Natl. Acad. Sci. U.S.A.">
        <title>Genome structure and metabolic features in the red seaweed Chondrus crispus shed light on evolution of the Archaeplastida.</title>
        <authorList>
            <person name="Collen J."/>
            <person name="Porcel B."/>
            <person name="Carre W."/>
            <person name="Ball S.G."/>
            <person name="Chaparro C."/>
            <person name="Tonon T."/>
            <person name="Barbeyron T."/>
            <person name="Michel G."/>
            <person name="Noel B."/>
            <person name="Valentin K."/>
            <person name="Elias M."/>
            <person name="Artiguenave F."/>
            <person name="Arun A."/>
            <person name="Aury J.M."/>
            <person name="Barbosa-Neto J.F."/>
            <person name="Bothwell J.H."/>
            <person name="Bouget F.Y."/>
            <person name="Brillet L."/>
            <person name="Cabello-Hurtado F."/>
            <person name="Capella-Gutierrez S."/>
            <person name="Charrier B."/>
            <person name="Cladiere L."/>
            <person name="Cock J.M."/>
            <person name="Coelho S.M."/>
            <person name="Colleoni C."/>
            <person name="Czjzek M."/>
            <person name="Da Silva C."/>
            <person name="Delage L."/>
            <person name="Denoeud F."/>
            <person name="Deschamps P."/>
            <person name="Dittami S.M."/>
            <person name="Gabaldon T."/>
            <person name="Gachon C.M."/>
            <person name="Groisillier A."/>
            <person name="Herve C."/>
            <person name="Jabbari K."/>
            <person name="Katinka M."/>
            <person name="Kloareg B."/>
            <person name="Kowalczyk N."/>
            <person name="Labadie K."/>
            <person name="Leblanc C."/>
            <person name="Lopez P.J."/>
            <person name="McLachlan D.H."/>
            <person name="Meslet-Cladiere L."/>
            <person name="Moustafa A."/>
            <person name="Nehr Z."/>
            <person name="Nyvall Collen P."/>
            <person name="Panaud O."/>
            <person name="Partensky F."/>
            <person name="Poulain J."/>
            <person name="Rensing S.A."/>
            <person name="Rousvoal S."/>
            <person name="Samson G."/>
            <person name="Symeonidi A."/>
            <person name="Weissenbach J."/>
            <person name="Zambounis A."/>
            <person name="Wincker P."/>
            <person name="Boyen C."/>
        </authorList>
    </citation>
    <scope>NUCLEOTIDE SEQUENCE [LARGE SCALE GENOMIC DNA]</scope>
    <source>
        <strain evidence="5">cv. Stackhouse</strain>
    </source>
</reference>
<dbReference type="InterPro" id="IPR050194">
    <property type="entry name" value="Glycosyltransferase_grp1"/>
</dbReference>
<accession>R7QCY1</accession>
<dbReference type="SUPFAM" id="SSF53756">
    <property type="entry name" value="UDP-Glycosyltransferase/glycogen phosphorylase"/>
    <property type="match status" value="1"/>
</dbReference>
<dbReference type="AlphaFoldDB" id="R7QCY1"/>
<dbReference type="Pfam" id="PF00534">
    <property type="entry name" value="Glycos_transf_1"/>
    <property type="match status" value="1"/>
</dbReference>
<sequence length="474" mass="52500">MAPAQPYFARLAGFPSVVVARADTGTTPAEAEAAATARASYAVADGHNLDLAATPPRRIALMVEPSPFTHTSGYSNRFKNLLLQLRDAGDSVLVIVPDNDPDAPTEFAGAKIVNVPGFRFPLYHRITLTLGLRGVYTALKEFDPDVIHLTTPGVLIFATLLYARLLRKALLLSYHTHLPIYAKDYGLGLLQGLTWTMLRLQHNRADFTLTTSPQLCEELVQNGFERVGLWRKGIDTTIFNPKYKSPAMRARLTEGHPEDPLLIYVGRIGAEKNLIFFKELLQRFPHCRLALVGDGPAKPMLEQELAGTKTLFTGILHGEELSQAFASADIFVMPSESETLGFVVLESMASGVPVIGANAGGIPDIIDDSRTGYLFSRGSQEECSARIEQLLGDDALRENMGRVAREEALRWSWRASAAATRNVGYGRAISNFKYRAMGGLGLPRSLTWLRWFRLKLVMLRQRLFGRWTFRVNPN</sequence>
<dbReference type="OrthoDB" id="443318at2759"/>
<dbReference type="PANTHER" id="PTHR45947:SF3">
    <property type="entry name" value="SULFOQUINOVOSYL TRANSFERASE SQD2"/>
    <property type="match status" value="1"/>
</dbReference>
<dbReference type="OMA" id="ERVDLWQ"/>
<dbReference type="KEGG" id="ccp:CHC_T00003861001"/>
<evidence type="ECO:0000313" key="5">
    <source>
        <dbReference type="Proteomes" id="UP000012073"/>
    </source>
</evidence>
<evidence type="ECO:0000259" key="2">
    <source>
        <dbReference type="Pfam" id="PF00534"/>
    </source>
</evidence>
<feature type="domain" description="Glycosyltransferase subfamily 4-like N-terminal" evidence="3">
    <location>
        <begin position="73"/>
        <end position="237"/>
    </location>
</feature>
<feature type="domain" description="Glycosyl transferase family 1" evidence="2">
    <location>
        <begin position="257"/>
        <end position="406"/>
    </location>
</feature>
<dbReference type="EMBL" id="HG001727">
    <property type="protein sequence ID" value="CDF35291.1"/>
    <property type="molecule type" value="Genomic_DNA"/>
</dbReference>
<dbReference type="CDD" id="cd03814">
    <property type="entry name" value="GT4-like"/>
    <property type="match status" value="1"/>
</dbReference>
<keyword evidence="1" id="KW-0808">Transferase</keyword>
<name>R7QCY1_CHOCR</name>
<evidence type="ECO:0000259" key="3">
    <source>
        <dbReference type="Pfam" id="PF13439"/>
    </source>
</evidence>
<dbReference type="RefSeq" id="XP_005715110.1">
    <property type="nucleotide sequence ID" value="XM_005715053.1"/>
</dbReference>
<proteinExistence type="predicted"/>
<gene>
    <name evidence="4" type="ORF">CHC_T00003861001</name>
</gene>
<evidence type="ECO:0000256" key="1">
    <source>
        <dbReference type="ARBA" id="ARBA00022676"/>
    </source>
</evidence>
<dbReference type="Gene3D" id="3.40.50.2000">
    <property type="entry name" value="Glycogen Phosphorylase B"/>
    <property type="match status" value="2"/>
</dbReference>
<dbReference type="GO" id="GO:0016757">
    <property type="term" value="F:glycosyltransferase activity"/>
    <property type="evidence" value="ECO:0007669"/>
    <property type="project" value="UniProtKB-KW"/>
</dbReference>
<keyword evidence="5" id="KW-1185">Reference proteome</keyword>